<name>A0A4S4K6I7_9APHY</name>
<gene>
    <name evidence="2" type="ORF">EW026_g7830</name>
</gene>
<organism evidence="2 3">
    <name type="scientific">Hermanssonia centrifuga</name>
    <dbReference type="NCBI Taxonomy" id="98765"/>
    <lineage>
        <taxon>Eukaryota</taxon>
        <taxon>Fungi</taxon>
        <taxon>Dikarya</taxon>
        <taxon>Basidiomycota</taxon>
        <taxon>Agaricomycotina</taxon>
        <taxon>Agaricomycetes</taxon>
        <taxon>Polyporales</taxon>
        <taxon>Meruliaceae</taxon>
        <taxon>Hermanssonia</taxon>
    </lineage>
</organism>
<keyword evidence="3" id="KW-1185">Reference proteome</keyword>
<feature type="compositionally biased region" description="Polar residues" evidence="1">
    <location>
        <begin position="1"/>
        <end position="10"/>
    </location>
</feature>
<proteinExistence type="predicted"/>
<evidence type="ECO:0000313" key="3">
    <source>
        <dbReference type="Proteomes" id="UP000309038"/>
    </source>
</evidence>
<dbReference type="EMBL" id="SGPJ01000677">
    <property type="protein sequence ID" value="THG93393.1"/>
    <property type="molecule type" value="Genomic_DNA"/>
</dbReference>
<feature type="region of interest" description="Disordered" evidence="1">
    <location>
        <begin position="580"/>
        <end position="603"/>
    </location>
</feature>
<feature type="compositionally biased region" description="Acidic residues" evidence="1">
    <location>
        <begin position="224"/>
        <end position="241"/>
    </location>
</feature>
<accession>A0A4S4K6I7</accession>
<evidence type="ECO:0000313" key="2">
    <source>
        <dbReference type="EMBL" id="THG93393.1"/>
    </source>
</evidence>
<dbReference type="Proteomes" id="UP000309038">
    <property type="component" value="Unassembled WGS sequence"/>
</dbReference>
<feature type="region of interest" description="Disordered" evidence="1">
    <location>
        <begin position="219"/>
        <end position="279"/>
    </location>
</feature>
<feature type="region of interest" description="Disordered" evidence="1">
    <location>
        <begin position="1"/>
        <end position="29"/>
    </location>
</feature>
<comment type="caution">
    <text evidence="2">The sequence shown here is derived from an EMBL/GenBank/DDBJ whole genome shotgun (WGS) entry which is preliminary data.</text>
</comment>
<reference evidence="2 3" key="1">
    <citation type="submission" date="2019-02" db="EMBL/GenBank/DDBJ databases">
        <title>Genome sequencing of the rare red list fungi Phlebia centrifuga.</title>
        <authorList>
            <person name="Buettner E."/>
            <person name="Kellner H."/>
        </authorList>
    </citation>
    <scope>NUCLEOTIDE SEQUENCE [LARGE SCALE GENOMIC DNA]</scope>
    <source>
        <strain evidence="2 3">DSM 108282</strain>
    </source>
</reference>
<protein>
    <submittedName>
        <fullName evidence="2">Uncharacterized protein</fullName>
    </submittedName>
</protein>
<dbReference type="AlphaFoldDB" id="A0A4S4K6I7"/>
<sequence length="603" mass="67394">MPSTRASNANAHPGEVVLKGQRTRRSAAEMRAVREAEVLEKAEKEKAEHTREELMKAIAKLEAEEAQKHRTKVPPTLQGLVVKGKSGVQQAGSSKDKGSSTKSPKTPLKRATTSGEDSSPLVKKARTTAAAKLTRANVELIRSSENEESPTLKSRGGKGKQMALSSQVLAPVKTQRTALGTKAASNSSKGPAKAIGGFLQGYDPSKAKIAQKTKTPLAKKEILDDPIEDIEMEDFDEEGDEERLSGSNASDKEEEEEERSIIIIGSSDTEATDGGDEVNNRDRYFISERQSSEVGSPLGVEGDVRPMLRRPTAKRKWTRFDLPFGVEDHKRYKDDFIRRVVRVMGEHPVTFNQNSVKMESLMQTEWGKTFPDMYFEFERHTPLFDITQQKIWDWRSDIGSLAYDHVGEEFKTTLKDLTEEERAEYVTALLKKGNQLPFIYARTEKMPDGTTELIGAFQGPLILKGLAAHLKEVSLPGEKLLDTVKPVGALALIATARAFTASKSGSVNYKHSWFSEYNWGDTSMRYLKAVRQLDDPTWKRIIQRAKQYLPQVGKPSEFATLNTLPEEEIDDYTIVERRDELWKDPGSDNDEKTVEAENMQVEA</sequence>
<feature type="compositionally biased region" description="Low complexity" evidence="1">
    <location>
        <begin position="127"/>
        <end position="136"/>
    </location>
</feature>
<evidence type="ECO:0000256" key="1">
    <source>
        <dbReference type="SAM" id="MobiDB-lite"/>
    </source>
</evidence>
<feature type="compositionally biased region" description="Basic and acidic residues" evidence="1">
    <location>
        <begin position="580"/>
        <end position="595"/>
    </location>
</feature>
<feature type="region of interest" description="Disordered" evidence="1">
    <location>
        <begin position="65"/>
        <end position="171"/>
    </location>
</feature>